<evidence type="ECO:0000313" key="6">
    <source>
        <dbReference type="EMBL" id="GAU33276.1"/>
    </source>
</evidence>
<keyword evidence="5" id="KW-0539">Nucleus</keyword>
<keyword evidence="2" id="KW-0805">Transcription regulation</keyword>
<dbReference type="GO" id="GO:0005634">
    <property type="term" value="C:nucleus"/>
    <property type="evidence" value="ECO:0007669"/>
    <property type="project" value="UniProtKB-SubCell"/>
</dbReference>
<dbReference type="Proteomes" id="UP000242715">
    <property type="component" value="Unassembled WGS sequence"/>
</dbReference>
<dbReference type="EMBL" id="DF973521">
    <property type="protein sequence ID" value="GAU33276.1"/>
    <property type="molecule type" value="Genomic_DNA"/>
</dbReference>
<keyword evidence="4" id="KW-0804">Transcription</keyword>
<comment type="subcellular location">
    <subcellularLocation>
        <location evidence="1">Nucleus</location>
    </subcellularLocation>
</comment>
<dbReference type="OrthoDB" id="1432122at2759"/>
<evidence type="ECO:0000256" key="5">
    <source>
        <dbReference type="ARBA" id="ARBA00023242"/>
    </source>
</evidence>
<dbReference type="AlphaFoldDB" id="A0A2Z6ML28"/>
<dbReference type="InterPro" id="IPR015300">
    <property type="entry name" value="DNA-bd_pseudobarrel_sf"/>
</dbReference>
<name>A0A2Z6ML28_TRISU</name>
<dbReference type="SUPFAM" id="SSF101936">
    <property type="entry name" value="DNA-binding pseudobarrel domain"/>
    <property type="match status" value="1"/>
</dbReference>
<proteinExistence type="predicted"/>
<evidence type="ECO:0000256" key="2">
    <source>
        <dbReference type="ARBA" id="ARBA00023015"/>
    </source>
</evidence>
<reference evidence="7" key="1">
    <citation type="journal article" date="2017" name="Front. Plant Sci.">
        <title>Climate Clever Clovers: New Paradigm to Reduce the Environmental Footprint of Ruminants by Breeding Low Methanogenic Forages Utilizing Haplotype Variation.</title>
        <authorList>
            <person name="Kaur P."/>
            <person name="Appels R."/>
            <person name="Bayer P.E."/>
            <person name="Keeble-Gagnere G."/>
            <person name="Wang J."/>
            <person name="Hirakawa H."/>
            <person name="Shirasawa K."/>
            <person name="Vercoe P."/>
            <person name="Stefanova K."/>
            <person name="Durmic Z."/>
            <person name="Nichols P."/>
            <person name="Revell C."/>
            <person name="Isobe S.N."/>
            <person name="Edwards D."/>
            <person name="Erskine W."/>
        </authorList>
    </citation>
    <scope>NUCLEOTIDE SEQUENCE [LARGE SCALE GENOMIC DNA]</scope>
    <source>
        <strain evidence="7">cv. Daliak</strain>
    </source>
</reference>
<keyword evidence="3" id="KW-0238">DNA-binding</keyword>
<dbReference type="GO" id="GO:0003677">
    <property type="term" value="F:DNA binding"/>
    <property type="evidence" value="ECO:0007669"/>
    <property type="project" value="UniProtKB-KW"/>
</dbReference>
<gene>
    <name evidence="6" type="ORF">TSUD_279500</name>
</gene>
<evidence type="ECO:0000313" key="7">
    <source>
        <dbReference type="Proteomes" id="UP000242715"/>
    </source>
</evidence>
<evidence type="ECO:0000256" key="4">
    <source>
        <dbReference type="ARBA" id="ARBA00023163"/>
    </source>
</evidence>
<dbReference type="Gene3D" id="2.40.330.10">
    <property type="entry name" value="DNA-binding pseudobarrel domain"/>
    <property type="match status" value="1"/>
</dbReference>
<protein>
    <submittedName>
        <fullName evidence="6">Uncharacterized protein</fullName>
    </submittedName>
</protein>
<evidence type="ECO:0000256" key="1">
    <source>
        <dbReference type="ARBA" id="ARBA00004123"/>
    </source>
</evidence>
<sequence>MLPEPFGEGPSNGPVPFFASPTVFSHRLEKTLTPSDVDTGVLTIFWKGFCEHALPNEDAPLKLIDWLEHSWECHLRLGSAPHITCQITGQWRDMCKTRRLAAGVVVKFGVTLPSNNRVVYLKVSPFIGVWITMIGLTRDAKQKPFYQTEQFFML</sequence>
<evidence type="ECO:0000256" key="3">
    <source>
        <dbReference type="ARBA" id="ARBA00023125"/>
    </source>
</evidence>
<keyword evidence="7" id="KW-1185">Reference proteome</keyword>
<organism evidence="6 7">
    <name type="scientific">Trifolium subterraneum</name>
    <name type="common">Subterranean clover</name>
    <dbReference type="NCBI Taxonomy" id="3900"/>
    <lineage>
        <taxon>Eukaryota</taxon>
        <taxon>Viridiplantae</taxon>
        <taxon>Streptophyta</taxon>
        <taxon>Embryophyta</taxon>
        <taxon>Tracheophyta</taxon>
        <taxon>Spermatophyta</taxon>
        <taxon>Magnoliopsida</taxon>
        <taxon>eudicotyledons</taxon>
        <taxon>Gunneridae</taxon>
        <taxon>Pentapetalae</taxon>
        <taxon>rosids</taxon>
        <taxon>fabids</taxon>
        <taxon>Fabales</taxon>
        <taxon>Fabaceae</taxon>
        <taxon>Papilionoideae</taxon>
        <taxon>50 kb inversion clade</taxon>
        <taxon>NPAAA clade</taxon>
        <taxon>Hologalegina</taxon>
        <taxon>IRL clade</taxon>
        <taxon>Trifolieae</taxon>
        <taxon>Trifolium</taxon>
    </lineage>
</organism>
<accession>A0A2Z6ML28</accession>